<dbReference type="PANTHER" id="PTHR47064:SF2">
    <property type="entry name" value="SMP-30_GLUCONOLACTONASE_LRE-LIKE REGION DOMAIN-CONTAINING PROTEIN-RELATED"/>
    <property type="match status" value="1"/>
</dbReference>
<evidence type="ECO:0000313" key="2">
    <source>
        <dbReference type="EMBL" id="OOQ84300.1"/>
    </source>
</evidence>
<dbReference type="AlphaFoldDB" id="A0A1S9RG91"/>
<dbReference type="Proteomes" id="UP000190744">
    <property type="component" value="Unassembled WGS sequence"/>
</dbReference>
<sequence length="555" mass="60675">MVTGISHVSLQANASTIPSVFSIYNAEFLHILGSAPKLELLLENDDFPFAHEASVYIPSTDSLFMSSNLFVDPITNKSTIRVTKVNVSAHPVTAEIINTTIPLPNGGVNNGNGILWAGQGTLNETGGLFQMAATAPYKSELITGDYYGREFNSVNDVVVAGDGAYWFTDPIYAWKQGVRPKPQLPNQVYRYDPVTKDARVVADGFGRPNGISFSPDQKTMYISDTAETVGDGTTDLLLPATIYAFDVTTIHGQPFLTNRRVFAMPGDGIPDGIKVDQNGNVYAGCKDGVNVWSAGGILLGKILIKNGTSNFSFGRNGRMFILNENKLFAAQLNRTNHRLFEAHSTKHRLLICKILLPYLDSKPLEVAMGCQYGHTRGTIGCGQIKLRCGSPSSAPAASSSDEDGFFVNKLKYEECVVNVDTVPASRLSIAMILDVRISESKDEVEQKNKNWLQTKAKQILRSRGPRKAKKDHLEKSFGHLRTCPRRYPSLSIVTLDLHHAFTIGWLSDVRILLDHHAVFYLTGGEFPKVRLMEAGEGGPARLLYGALGTAVDAFG</sequence>
<evidence type="ECO:0000259" key="1">
    <source>
        <dbReference type="Pfam" id="PF08450"/>
    </source>
</evidence>
<dbReference type="Pfam" id="PF08450">
    <property type="entry name" value="SGL"/>
    <property type="match status" value="1"/>
</dbReference>
<dbReference type="InterPro" id="IPR011042">
    <property type="entry name" value="6-blade_b-propeller_TolB-like"/>
</dbReference>
<gene>
    <name evidence="2" type="ORF">PEBR_34090</name>
</gene>
<reference evidence="3" key="1">
    <citation type="submission" date="2015-09" db="EMBL/GenBank/DDBJ databases">
        <authorList>
            <person name="Fill T.P."/>
            <person name="Baretta J.F."/>
            <person name="de Almeida L.G."/>
            <person name="Rocha M."/>
            <person name="de Souza D.H."/>
            <person name="Malavazi I."/>
            <person name="Cerdeira L.T."/>
            <person name="Hong H."/>
            <person name="Samborskyy M."/>
            <person name="de Vasconcelos A.T."/>
            <person name="Leadlay P."/>
            <person name="Rodrigues-Filho E."/>
        </authorList>
    </citation>
    <scope>NUCLEOTIDE SEQUENCE [LARGE SCALE GENOMIC DNA]</scope>
    <source>
        <strain evidence="3">LaBioMMi 136</strain>
    </source>
</reference>
<dbReference type="PANTHER" id="PTHR47064">
    <property type="entry name" value="PUTATIVE (AFU_ORTHOLOGUE AFUA_1G08990)-RELATED"/>
    <property type="match status" value="1"/>
</dbReference>
<name>A0A1S9RG91_PENBI</name>
<evidence type="ECO:0000313" key="3">
    <source>
        <dbReference type="Proteomes" id="UP000190744"/>
    </source>
</evidence>
<organism evidence="2 3">
    <name type="scientific">Penicillium brasilianum</name>
    <dbReference type="NCBI Taxonomy" id="104259"/>
    <lineage>
        <taxon>Eukaryota</taxon>
        <taxon>Fungi</taxon>
        <taxon>Dikarya</taxon>
        <taxon>Ascomycota</taxon>
        <taxon>Pezizomycotina</taxon>
        <taxon>Eurotiomycetes</taxon>
        <taxon>Eurotiomycetidae</taxon>
        <taxon>Eurotiales</taxon>
        <taxon>Aspergillaceae</taxon>
        <taxon>Penicillium</taxon>
    </lineage>
</organism>
<dbReference type="EMBL" id="LJBN01000183">
    <property type="protein sequence ID" value="OOQ84300.1"/>
    <property type="molecule type" value="Genomic_DNA"/>
</dbReference>
<comment type="caution">
    <text evidence="2">The sequence shown here is derived from an EMBL/GenBank/DDBJ whole genome shotgun (WGS) entry which is preliminary data.</text>
</comment>
<dbReference type="InterPro" id="IPR013658">
    <property type="entry name" value="SGL"/>
</dbReference>
<feature type="domain" description="SMP-30/Gluconolactonase/LRE-like region" evidence="1">
    <location>
        <begin position="140"/>
        <end position="316"/>
    </location>
</feature>
<accession>A0A1S9RG91</accession>
<proteinExistence type="predicted"/>
<dbReference type="InterPro" id="IPR052988">
    <property type="entry name" value="Oryzine_lactonohydrolase"/>
</dbReference>
<dbReference type="SUPFAM" id="SSF63829">
    <property type="entry name" value="Calcium-dependent phosphotriesterase"/>
    <property type="match status" value="1"/>
</dbReference>
<dbReference type="Gene3D" id="2.120.10.30">
    <property type="entry name" value="TolB, C-terminal domain"/>
    <property type="match status" value="1"/>
</dbReference>
<protein>
    <submittedName>
        <fullName evidence="2">Protein AkeP</fullName>
    </submittedName>
</protein>